<proteinExistence type="predicted"/>
<dbReference type="EMBL" id="BAABEO010000009">
    <property type="protein sequence ID" value="GAA3676661.1"/>
    <property type="molecule type" value="Genomic_DNA"/>
</dbReference>
<organism evidence="1 2">
    <name type="scientific">Arthrobacter ginkgonis</name>
    <dbReference type="NCBI Taxonomy" id="1630594"/>
    <lineage>
        <taxon>Bacteria</taxon>
        <taxon>Bacillati</taxon>
        <taxon>Actinomycetota</taxon>
        <taxon>Actinomycetes</taxon>
        <taxon>Micrococcales</taxon>
        <taxon>Micrococcaceae</taxon>
        <taxon>Arthrobacter</taxon>
    </lineage>
</organism>
<dbReference type="Proteomes" id="UP001500752">
    <property type="component" value="Unassembled WGS sequence"/>
</dbReference>
<evidence type="ECO:0000313" key="1">
    <source>
        <dbReference type="EMBL" id="GAA3676661.1"/>
    </source>
</evidence>
<accession>A0ABP7C3Q5</accession>
<protein>
    <submittedName>
        <fullName evidence="1">Uncharacterized protein</fullName>
    </submittedName>
</protein>
<comment type="caution">
    <text evidence="1">The sequence shown here is derived from an EMBL/GenBank/DDBJ whole genome shotgun (WGS) entry which is preliminary data.</text>
</comment>
<name>A0ABP7C3Q5_9MICC</name>
<evidence type="ECO:0000313" key="2">
    <source>
        <dbReference type="Proteomes" id="UP001500752"/>
    </source>
</evidence>
<sequence>MEGTATFEIVAPIRIIAIGAKRMLRVTQRRVPVGPAAGPVGAVVVIVTPSAAVGSIMDGLRREIVWVE</sequence>
<gene>
    <name evidence="1" type="ORF">GCM10023081_13700</name>
</gene>
<reference evidence="2" key="1">
    <citation type="journal article" date="2019" name="Int. J. Syst. Evol. Microbiol.">
        <title>The Global Catalogue of Microorganisms (GCM) 10K type strain sequencing project: providing services to taxonomists for standard genome sequencing and annotation.</title>
        <authorList>
            <consortium name="The Broad Institute Genomics Platform"/>
            <consortium name="The Broad Institute Genome Sequencing Center for Infectious Disease"/>
            <person name="Wu L."/>
            <person name="Ma J."/>
        </authorList>
    </citation>
    <scope>NUCLEOTIDE SEQUENCE [LARGE SCALE GENOMIC DNA]</scope>
    <source>
        <strain evidence="2">JCM 30742</strain>
    </source>
</reference>
<keyword evidence="2" id="KW-1185">Reference proteome</keyword>